<evidence type="ECO:0000256" key="1">
    <source>
        <dbReference type="ARBA" id="ARBA00023015"/>
    </source>
</evidence>
<dbReference type="SUPFAM" id="SSF47413">
    <property type="entry name" value="lambda repressor-like DNA-binding domains"/>
    <property type="match status" value="1"/>
</dbReference>
<dbReference type="PROSITE" id="PS50932">
    <property type="entry name" value="HTH_LACI_2"/>
    <property type="match status" value="1"/>
</dbReference>
<keyword evidence="7" id="KW-1185">Reference proteome</keyword>
<dbReference type="Proteomes" id="UP000295511">
    <property type="component" value="Unassembled WGS sequence"/>
</dbReference>
<dbReference type="CDD" id="cd01392">
    <property type="entry name" value="HTH_LacI"/>
    <property type="match status" value="1"/>
</dbReference>
<protein>
    <submittedName>
        <fullName evidence="6">LacI family transcriptional regulator</fullName>
    </submittedName>
</protein>
<evidence type="ECO:0000256" key="2">
    <source>
        <dbReference type="ARBA" id="ARBA00023125"/>
    </source>
</evidence>
<dbReference type="GO" id="GO:0003700">
    <property type="term" value="F:DNA-binding transcription factor activity"/>
    <property type="evidence" value="ECO:0007669"/>
    <property type="project" value="TreeGrafter"/>
</dbReference>
<organism evidence="6 7">
    <name type="scientific">Arthrobacter terricola</name>
    <dbReference type="NCBI Taxonomy" id="2547396"/>
    <lineage>
        <taxon>Bacteria</taxon>
        <taxon>Bacillati</taxon>
        <taxon>Actinomycetota</taxon>
        <taxon>Actinomycetes</taxon>
        <taxon>Micrococcales</taxon>
        <taxon>Micrococcaceae</taxon>
        <taxon>Arthrobacter</taxon>
    </lineage>
</organism>
<dbReference type="InterPro" id="IPR046335">
    <property type="entry name" value="LacI/GalR-like_sensor"/>
</dbReference>
<dbReference type="InterPro" id="IPR000843">
    <property type="entry name" value="HTH_LacI"/>
</dbReference>
<dbReference type="InterPro" id="IPR028082">
    <property type="entry name" value="Peripla_BP_I"/>
</dbReference>
<evidence type="ECO:0000256" key="3">
    <source>
        <dbReference type="ARBA" id="ARBA00023163"/>
    </source>
</evidence>
<dbReference type="InterPro" id="IPR001387">
    <property type="entry name" value="Cro/C1-type_HTH"/>
</dbReference>
<keyword evidence="1" id="KW-0805">Transcription regulation</keyword>
<accession>A0A4R5KAY2</accession>
<reference evidence="6 7" key="1">
    <citation type="submission" date="2019-03" db="EMBL/GenBank/DDBJ databases">
        <title>Whole genome sequence of Arthrobacter sp JH1-1.</title>
        <authorList>
            <person name="Trinh H.N."/>
        </authorList>
    </citation>
    <scope>NUCLEOTIDE SEQUENCE [LARGE SCALE GENOMIC DNA]</scope>
    <source>
        <strain evidence="6 7">JH1-1</strain>
    </source>
</reference>
<evidence type="ECO:0000313" key="7">
    <source>
        <dbReference type="Proteomes" id="UP000295511"/>
    </source>
</evidence>
<dbReference type="EMBL" id="SMRU01000024">
    <property type="protein sequence ID" value="TDF92289.1"/>
    <property type="molecule type" value="Genomic_DNA"/>
</dbReference>
<gene>
    <name evidence="6" type="ORF">E1809_18805</name>
</gene>
<evidence type="ECO:0000313" key="6">
    <source>
        <dbReference type="EMBL" id="TDF92289.1"/>
    </source>
</evidence>
<dbReference type="Pfam" id="PF00356">
    <property type="entry name" value="LacI"/>
    <property type="match status" value="1"/>
</dbReference>
<keyword evidence="3" id="KW-0804">Transcription</keyword>
<dbReference type="PANTHER" id="PTHR30146:SF153">
    <property type="entry name" value="LACTOSE OPERON REPRESSOR"/>
    <property type="match status" value="1"/>
</dbReference>
<dbReference type="AlphaFoldDB" id="A0A4R5KAY2"/>
<dbReference type="PANTHER" id="PTHR30146">
    <property type="entry name" value="LACI-RELATED TRANSCRIPTIONAL REPRESSOR"/>
    <property type="match status" value="1"/>
</dbReference>
<evidence type="ECO:0000259" key="4">
    <source>
        <dbReference type="PROSITE" id="PS50932"/>
    </source>
</evidence>
<proteinExistence type="predicted"/>
<sequence>MATMADVARAAGVSRSTVSYVLSGARPISEATRERIVRVMRELDYTPNVLAQGLAGKRTGIIALLHPPGEQGLNLTEFEYIQTAAEQVRADGYHLLLWPIASTDIDEVHKVVSQGLVEGVLLMEIQPEDQRVTALVESRIPFTMIGRPSEPADLSYVDADFDAGGILAVEHLAALGHKEIAFLGRSEGFVAAISRAKEAVVAAAAQHGVELRVFMCPATIPAGREIFEEIQDTAPGVTAVIGINEGATVGLMDAAELAGMSIPGELSIVALNMSEGMAERAHPALTSVSSSSEDMARLAAKDLIRRLRGEETSMVQVLFEPRLVVRGSSGPATRRRRG</sequence>
<comment type="caution">
    <text evidence="6">The sequence shown here is derived from an EMBL/GenBank/DDBJ whole genome shotgun (WGS) entry which is preliminary data.</text>
</comment>
<name>A0A4R5KAY2_9MICC</name>
<dbReference type="PROSITE" id="PS50943">
    <property type="entry name" value="HTH_CROC1"/>
    <property type="match status" value="1"/>
</dbReference>
<feature type="domain" description="HTH cro/C1-type" evidence="5">
    <location>
        <begin position="3"/>
        <end position="50"/>
    </location>
</feature>
<dbReference type="Pfam" id="PF13377">
    <property type="entry name" value="Peripla_BP_3"/>
    <property type="match status" value="1"/>
</dbReference>
<dbReference type="Gene3D" id="1.10.260.40">
    <property type="entry name" value="lambda repressor-like DNA-binding domains"/>
    <property type="match status" value="1"/>
</dbReference>
<dbReference type="SMART" id="SM00354">
    <property type="entry name" value="HTH_LACI"/>
    <property type="match status" value="1"/>
</dbReference>
<dbReference type="GO" id="GO:0000976">
    <property type="term" value="F:transcription cis-regulatory region binding"/>
    <property type="evidence" value="ECO:0007669"/>
    <property type="project" value="TreeGrafter"/>
</dbReference>
<dbReference type="OrthoDB" id="252678at2"/>
<keyword evidence="2" id="KW-0238">DNA-binding</keyword>
<dbReference type="SUPFAM" id="SSF53822">
    <property type="entry name" value="Periplasmic binding protein-like I"/>
    <property type="match status" value="1"/>
</dbReference>
<dbReference type="InterPro" id="IPR010982">
    <property type="entry name" value="Lambda_DNA-bd_dom_sf"/>
</dbReference>
<feature type="domain" description="HTH lacI-type" evidence="4">
    <location>
        <begin position="2"/>
        <end position="56"/>
    </location>
</feature>
<evidence type="ECO:0000259" key="5">
    <source>
        <dbReference type="PROSITE" id="PS50943"/>
    </source>
</evidence>
<dbReference type="PROSITE" id="PS00356">
    <property type="entry name" value="HTH_LACI_1"/>
    <property type="match status" value="1"/>
</dbReference>
<dbReference type="Gene3D" id="3.40.50.2300">
    <property type="match status" value="2"/>
</dbReference>